<comment type="caution">
    <text evidence="3">The sequence shown here is derived from an EMBL/GenBank/DDBJ whole genome shotgun (WGS) entry which is preliminary data.</text>
</comment>
<dbReference type="InterPro" id="IPR013103">
    <property type="entry name" value="RVT_2"/>
</dbReference>
<gene>
    <name evidence="3" type="ORF">Tco_0819599</name>
</gene>
<protein>
    <submittedName>
        <fullName evidence="3">Retrovirus-related pol polyprotein from transposon TNT 1-94</fullName>
    </submittedName>
</protein>
<dbReference type="Pfam" id="PF07727">
    <property type="entry name" value="RVT_2"/>
    <property type="match status" value="1"/>
</dbReference>
<feature type="compositionally biased region" description="Polar residues" evidence="1">
    <location>
        <begin position="221"/>
        <end position="233"/>
    </location>
</feature>
<reference evidence="3" key="1">
    <citation type="journal article" date="2022" name="Int. J. Mol. Sci.">
        <title>Draft Genome of Tanacetum Coccineum: Genomic Comparison of Closely Related Tanacetum-Family Plants.</title>
        <authorList>
            <person name="Yamashiro T."/>
            <person name="Shiraishi A."/>
            <person name="Nakayama K."/>
            <person name="Satake H."/>
        </authorList>
    </citation>
    <scope>NUCLEOTIDE SEQUENCE</scope>
</reference>
<feature type="non-terminal residue" evidence="3">
    <location>
        <position position="334"/>
    </location>
</feature>
<keyword evidence="4" id="KW-1185">Reference proteome</keyword>
<evidence type="ECO:0000313" key="3">
    <source>
        <dbReference type="EMBL" id="GJS98429.1"/>
    </source>
</evidence>
<feature type="region of interest" description="Disordered" evidence="1">
    <location>
        <begin position="221"/>
        <end position="250"/>
    </location>
</feature>
<accession>A0ABQ5A714</accession>
<evidence type="ECO:0000313" key="4">
    <source>
        <dbReference type="Proteomes" id="UP001151760"/>
    </source>
</evidence>
<evidence type="ECO:0000259" key="2">
    <source>
        <dbReference type="Pfam" id="PF07727"/>
    </source>
</evidence>
<dbReference type="Proteomes" id="UP001151760">
    <property type="component" value="Unassembled WGS sequence"/>
</dbReference>
<reference evidence="3" key="2">
    <citation type="submission" date="2022-01" db="EMBL/GenBank/DDBJ databases">
        <authorList>
            <person name="Yamashiro T."/>
            <person name="Shiraishi A."/>
            <person name="Satake H."/>
            <person name="Nakayama K."/>
        </authorList>
    </citation>
    <scope>NUCLEOTIDE SEQUENCE</scope>
</reference>
<feature type="domain" description="Reverse transcriptase Ty1/copia-type" evidence="2">
    <location>
        <begin position="277"/>
        <end position="332"/>
    </location>
</feature>
<evidence type="ECO:0000256" key="1">
    <source>
        <dbReference type="SAM" id="MobiDB-lite"/>
    </source>
</evidence>
<organism evidence="3 4">
    <name type="scientific">Tanacetum coccineum</name>
    <dbReference type="NCBI Taxonomy" id="301880"/>
    <lineage>
        <taxon>Eukaryota</taxon>
        <taxon>Viridiplantae</taxon>
        <taxon>Streptophyta</taxon>
        <taxon>Embryophyta</taxon>
        <taxon>Tracheophyta</taxon>
        <taxon>Spermatophyta</taxon>
        <taxon>Magnoliopsida</taxon>
        <taxon>eudicotyledons</taxon>
        <taxon>Gunneridae</taxon>
        <taxon>Pentapetalae</taxon>
        <taxon>asterids</taxon>
        <taxon>campanulids</taxon>
        <taxon>Asterales</taxon>
        <taxon>Asteraceae</taxon>
        <taxon>Asteroideae</taxon>
        <taxon>Anthemideae</taxon>
        <taxon>Anthemidinae</taxon>
        <taxon>Tanacetum</taxon>
    </lineage>
</organism>
<sequence>MSASSDAALVLLAFENTVRLADDKTLDITGVGDVVLKTSFGTSWTLKDVRIGMNMLASKGNVPDVRKVDIYFCKPGGLGKQMNLSFIMSEKTRKLQRLEQVHIEGVAVVRDCDAENGPAETPLQFSVVERLSRTIRAKSTGIRAEAPKMLWADSGSTTYLIYRIPYVMIKLHIPEEEWSATDSSSLTKPIQKSQVVLVDILENLVENDNIVAEHGLSLEITQSPGGSSDTSEGTEAPRLYRYKDPADSPGAPVRYSPSANYLLLTDNGELESYSEALIRISAGKKALQRLWMFKVKEEQNDRKRYKARFVVKGFQQKQRLDYNEIFSPVVKMTT</sequence>
<proteinExistence type="predicted"/>
<dbReference type="EMBL" id="BQNB010012044">
    <property type="protein sequence ID" value="GJS98429.1"/>
    <property type="molecule type" value="Genomic_DNA"/>
</dbReference>
<name>A0ABQ5A714_9ASTR</name>